<evidence type="ECO:0000256" key="1">
    <source>
        <dbReference type="SAM" id="Phobius"/>
    </source>
</evidence>
<dbReference type="eggNOG" id="ENOG5030NB0">
    <property type="taxonomic scope" value="Bacteria"/>
</dbReference>
<dbReference type="HOGENOM" id="CLU_299129_0_0_14"/>
<evidence type="ECO:0000313" key="4">
    <source>
        <dbReference type="Proteomes" id="UP000002522"/>
    </source>
</evidence>
<reference evidence="3 4" key="1">
    <citation type="journal article" date="2002" name="Nucleic Acids Res.">
        <title>The complete genomic sequence of Mycoplasma penetrans, an intracellular bacterial pathogen in humans.</title>
        <authorList>
            <person name="Sasaki Y."/>
            <person name="Ishikawa J."/>
            <person name="Yamashita A."/>
            <person name="Oshima K."/>
            <person name="Kenri T."/>
            <person name="Furuya K."/>
            <person name="Yoshino C."/>
            <person name="Horino A."/>
            <person name="Shiba T."/>
            <person name="Sasaki T."/>
            <person name="Hattori M."/>
        </authorList>
    </citation>
    <scope>NUCLEOTIDE SEQUENCE [LARGE SCALE GENOMIC DNA]</scope>
    <source>
        <strain evidence="3 4">HF-2</strain>
    </source>
</reference>
<organism evidence="3 4">
    <name type="scientific">Malacoplasma penetrans (strain HF-2)</name>
    <name type="common">Mycoplasma penetrans</name>
    <dbReference type="NCBI Taxonomy" id="272633"/>
    <lineage>
        <taxon>Bacteria</taxon>
        <taxon>Bacillati</taxon>
        <taxon>Mycoplasmatota</taxon>
        <taxon>Mycoplasmoidales</taxon>
        <taxon>Mycoplasmoidaceae</taxon>
        <taxon>Malacoplasma</taxon>
    </lineage>
</organism>
<dbReference type="STRING" id="272633.gene:10731894"/>
<protein>
    <submittedName>
        <fullName evidence="3">Uncharacterized protein</fullName>
    </submittedName>
</protein>
<keyword evidence="4" id="KW-1185">Reference proteome</keyword>
<keyword evidence="2" id="KW-0732">Signal</keyword>
<keyword evidence="1" id="KW-0812">Transmembrane</keyword>
<keyword evidence="1" id="KW-0472">Membrane</keyword>
<feature type="transmembrane region" description="Helical" evidence="1">
    <location>
        <begin position="1009"/>
        <end position="1032"/>
    </location>
</feature>
<dbReference type="InParanoid" id="Q8EUZ6"/>
<evidence type="ECO:0000313" key="3">
    <source>
        <dbReference type="EMBL" id="BAC44565.1"/>
    </source>
</evidence>
<dbReference type="EMBL" id="BA000026">
    <property type="protein sequence ID" value="BAC44565.1"/>
    <property type="molecule type" value="Genomic_DNA"/>
</dbReference>
<feature type="chain" id="PRO_5004305506" evidence="2">
    <location>
        <begin position="24"/>
        <end position="1042"/>
    </location>
</feature>
<name>Q8EUZ6_MALP2</name>
<dbReference type="AlphaFoldDB" id="Q8EUZ6"/>
<dbReference type="Proteomes" id="UP000002522">
    <property type="component" value="Chromosome"/>
</dbReference>
<sequence>MNKKKILLASVFATFALSTVGFAQLINTSNVSNDIFKKETSLDANASSRATSNSGLKNLSTDTTQNAQISIPTSYYQQNSFKNLSNDNGPILLFDNARTFGATDWYGNPSWYITLNSADGKNDGYYSAAWFSTSTSSAIDFSKAGTKVVDWAYNHKTDNLYVLTDKSFLIIVSSKTGTIVSTSEIGNSVDKIQIVDFNSSVYLWNSKNTMSVIYTVEPQTGKLNTSQINTTEFSGKYLYGIIPLDVNYSIAVTSTTKQADTNSTVSITLDFVDDNLKKISGAVSETTTLNSTKASDIYINGFQRNSDYVIFVQNKIYSVSLNKSLMSSSKFTDLLGSSNTNLGGFTLPSGGIINSAFLDANNQIYFKTSESRDVNSLSVSNSFNKMEIPITLNTTFANKEANAKNTQVFPVLNSSSNNQVVSRGFTGYILSYDSFIGTGFLNGSVINYQFTTQSNSPSFNVSNAGISAIPSGVNSTNIAKNNNSLSNVTLETSNAILIADDISGSLYVKVPYTMVGAWYGNGNNSVISRGYLVGKFNFQKIETATTWATNLPANIARLEPSQINPELLKRNGTSIVTIPSSVLALQNSNLNINFVIVSKNDNNGEITLKATITYKNAYGSIVSYAMATDKTYKVKKAAANYDFAFAGQTTADKPKVNKHNSDIGTLLTEAAAAVKDGSDNFLTVDVGTLEGTLAQYANVLPSLWNPNSVNDYFITTKDKYPNNPTVSLFPDDETGNIVIVVQYNNLSKDTPSKFAIRYTGITNYAKSSVRFQGSKKSDLLKPDGTSPFPNEQNNILDITTVSGFSDFGAKLVSQVSPNELSTVYNSNLISSMGFTPEVSFVQDTTNGTEGTTTYDSEYGSFLLKIDFSKSVSSNLLNAKDEYIPFSQTPFANQMGLSNGIIYQRYAGLLPIGSTYNISIDRNSSSYRSLIANNNVNASLSSTDILSILTINGYDTSKGDTITIYNYRWNGEVFEFQIFAKSLTYDSISTTQTFGVSWSPKFASVRNMSLSVAVITSVIGITLVSLGVAFYIIRRNKIRKLLK</sequence>
<dbReference type="RefSeq" id="WP_011077594.1">
    <property type="nucleotide sequence ID" value="NC_004432.1"/>
</dbReference>
<feature type="signal peptide" evidence="2">
    <location>
        <begin position="1"/>
        <end position="23"/>
    </location>
</feature>
<accession>Q8EUZ6</accession>
<proteinExistence type="predicted"/>
<evidence type="ECO:0000256" key="2">
    <source>
        <dbReference type="SAM" id="SignalP"/>
    </source>
</evidence>
<gene>
    <name evidence="3" type="ordered locus">MYPE7710</name>
</gene>
<dbReference type="KEGG" id="mpe:MYPE7710"/>
<keyword evidence="1" id="KW-1133">Transmembrane helix</keyword>